<accession>A0A6A0APE6</accession>
<dbReference type="Proteomes" id="UP000484988">
    <property type="component" value="Unassembled WGS sequence"/>
</dbReference>
<dbReference type="PROSITE" id="PS50943">
    <property type="entry name" value="HTH_CROC1"/>
    <property type="match status" value="1"/>
</dbReference>
<gene>
    <name evidence="2" type="ORF">SCWH03_05690</name>
</gene>
<dbReference type="InterPro" id="IPR001387">
    <property type="entry name" value="Cro/C1-type_HTH"/>
</dbReference>
<dbReference type="Gene3D" id="1.10.260.40">
    <property type="entry name" value="lambda repressor-like DNA-binding domains"/>
    <property type="match status" value="1"/>
</dbReference>
<protein>
    <submittedName>
        <fullName evidence="2">Helix-turn-helix transcriptional regulator</fullName>
    </submittedName>
</protein>
<name>A0A6A0APE6_9ACTN</name>
<dbReference type="SUPFAM" id="SSF47413">
    <property type="entry name" value="lambda repressor-like DNA-binding domains"/>
    <property type="match status" value="1"/>
</dbReference>
<evidence type="ECO:0000313" key="3">
    <source>
        <dbReference type="Proteomes" id="UP000484988"/>
    </source>
</evidence>
<dbReference type="Pfam" id="PF01381">
    <property type="entry name" value="HTH_3"/>
    <property type="match status" value="1"/>
</dbReference>
<dbReference type="EMBL" id="BLLG01000001">
    <property type="protein sequence ID" value="GFH34355.1"/>
    <property type="molecule type" value="Genomic_DNA"/>
</dbReference>
<reference evidence="2 3" key="1">
    <citation type="submission" date="2020-02" db="EMBL/GenBank/DDBJ databases">
        <title>Whole Genome Shotgun Sequence of Streptomyces sp. strain CWH03.</title>
        <authorList>
            <person name="Dohra H."/>
            <person name="Kodani S."/>
            <person name="Yamamura H."/>
        </authorList>
    </citation>
    <scope>NUCLEOTIDE SEQUENCE [LARGE SCALE GENOMIC DNA]</scope>
    <source>
        <strain evidence="2 3">CWH03</strain>
    </source>
</reference>
<dbReference type="AlphaFoldDB" id="A0A6A0APE6"/>
<evidence type="ECO:0000259" key="1">
    <source>
        <dbReference type="PROSITE" id="PS50943"/>
    </source>
</evidence>
<proteinExistence type="predicted"/>
<keyword evidence="3" id="KW-1185">Reference proteome</keyword>
<dbReference type="InterPro" id="IPR010982">
    <property type="entry name" value="Lambda_DNA-bd_dom_sf"/>
</dbReference>
<organism evidence="2 3">
    <name type="scientific">Streptomyces pacificus</name>
    <dbReference type="NCBI Taxonomy" id="2705029"/>
    <lineage>
        <taxon>Bacteria</taxon>
        <taxon>Bacillati</taxon>
        <taxon>Actinomycetota</taxon>
        <taxon>Actinomycetes</taxon>
        <taxon>Kitasatosporales</taxon>
        <taxon>Streptomycetaceae</taxon>
        <taxon>Streptomyces</taxon>
    </lineage>
</organism>
<evidence type="ECO:0000313" key="2">
    <source>
        <dbReference type="EMBL" id="GFH34355.1"/>
    </source>
</evidence>
<dbReference type="SMART" id="SM00530">
    <property type="entry name" value="HTH_XRE"/>
    <property type="match status" value="1"/>
</dbReference>
<feature type="domain" description="HTH cro/C1-type" evidence="1">
    <location>
        <begin position="10"/>
        <end position="65"/>
    </location>
</feature>
<sequence length="71" mass="7977">MGVKPDGPAIRRIRRAQNLGLRTLQKLTGLDRGYLSRIERGLIHDAADQRVQTIADALQVKRVAITQEEKT</sequence>
<dbReference type="CDD" id="cd00093">
    <property type="entry name" value="HTH_XRE"/>
    <property type="match status" value="1"/>
</dbReference>
<dbReference type="GO" id="GO:0003677">
    <property type="term" value="F:DNA binding"/>
    <property type="evidence" value="ECO:0007669"/>
    <property type="project" value="InterPro"/>
</dbReference>
<comment type="caution">
    <text evidence="2">The sequence shown here is derived from an EMBL/GenBank/DDBJ whole genome shotgun (WGS) entry which is preliminary data.</text>
</comment>